<dbReference type="STRING" id="696762.PFRI_24950"/>
<keyword evidence="3" id="KW-1185">Reference proteome</keyword>
<dbReference type="PRINTS" id="PR00114">
    <property type="entry name" value="STPHPHTASE"/>
</dbReference>
<proteinExistence type="predicted"/>
<protein>
    <submittedName>
        <fullName evidence="2">Bis(5'-nucleosyl)-tetraphosphatase PrpE</fullName>
        <ecNumber evidence="2">3.6.1.17</ecNumber>
    </submittedName>
</protein>
<dbReference type="GO" id="GO:0004081">
    <property type="term" value="F:bis(5'-nucleosyl)-tetraphosphatase (asymmetrical) activity"/>
    <property type="evidence" value="ECO:0007669"/>
    <property type="project" value="UniProtKB-EC"/>
</dbReference>
<evidence type="ECO:0000313" key="3">
    <source>
        <dbReference type="Proteomes" id="UP000184514"/>
    </source>
</evidence>
<dbReference type="GO" id="GO:0016791">
    <property type="term" value="F:phosphatase activity"/>
    <property type="evidence" value="ECO:0007669"/>
    <property type="project" value="TreeGrafter"/>
</dbReference>
<dbReference type="InterPro" id="IPR004843">
    <property type="entry name" value="Calcineurin-like_PHP"/>
</dbReference>
<dbReference type="RefSeq" id="WP_072631036.1">
    <property type="nucleotide sequence ID" value="NZ_MLCB01000148.1"/>
</dbReference>
<dbReference type="GO" id="GO:0008803">
    <property type="term" value="F:bis(5'-nucleosyl)-tetraphosphatase (symmetrical) activity"/>
    <property type="evidence" value="ECO:0007669"/>
    <property type="project" value="TreeGrafter"/>
</dbReference>
<dbReference type="OrthoDB" id="9807890at2"/>
<accession>A0A1L9NVH4</accession>
<dbReference type="Pfam" id="PF00149">
    <property type="entry name" value="Metallophos"/>
    <property type="match status" value="1"/>
</dbReference>
<dbReference type="AlphaFoldDB" id="A0A1L9NVH4"/>
<dbReference type="Gene3D" id="3.60.21.10">
    <property type="match status" value="1"/>
</dbReference>
<dbReference type="Proteomes" id="UP000184514">
    <property type="component" value="Unassembled WGS sequence"/>
</dbReference>
<comment type="caution">
    <text evidence="2">The sequence shown here is derived from an EMBL/GenBank/DDBJ whole genome shotgun (WGS) entry which is preliminary data.</text>
</comment>
<dbReference type="PANTHER" id="PTHR42850:SF4">
    <property type="entry name" value="ZINC-DEPENDENT ENDOPOLYPHOSPHATASE"/>
    <property type="match status" value="1"/>
</dbReference>
<dbReference type="EC" id="3.6.1.17" evidence="2"/>
<dbReference type="EMBL" id="MLCB01000148">
    <property type="protein sequence ID" value="OJI93298.1"/>
    <property type="molecule type" value="Genomic_DNA"/>
</dbReference>
<dbReference type="GO" id="GO:0110154">
    <property type="term" value="P:RNA decapping"/>
    <property type="evidence" value="ECO:0007669"/>
    <property type="project" value="TreeGrafter"/>
</dbReference>
<dbReference type="SUPFAM" id="SSF56300">
    <property type="entry name" value="Metallo-dependent phosphatases"/>
    <property type="match status" value="1"/>
</dbReference>
<gene>
    <name evidence="2" type="primary">prpE</name>
    <name evidence="2" type="ORF">PFRI_24950</name>
</gene>
<feature type="domain" description="Calcineurin-like phosphoesterase" evidence="1">
    <location>
        <begin position="4"/>
        <end position="197"/>
    </location>
</feature>
<dbReference type="GO" id="GO:0005737">
    <property type="term" value="C:cytoplasm"/>
    <property type="evidence" value="ECO:0007669"/>
    <property type="project" value="TreeGrafter"/>
</dbReference>
<evidence type="ECO:0000313" key="2">
    <source>
        <dbReference type="EMBL" id="OJI93298.1"/>
    </source>
</evidence>
<name>A0A1L9NVH4_9RHOB</name>
<sequence length="242" mass="26927">MTQPIYAIGDIHGQIEMLENALALIEADGGKDAQIVFLGDYVDRGTHSKDVIERLSQNKAAGKPWRFLKGNHDRMFEWFMEPVPRHDPYLLVGYHWLHERLGGTTTLASYGVQADPSRRLFNVHADALKAVPHHHLRFLQDCETSFFHGPLFFAHAGVRPGVALRDQTEDDLVWIRNEFSNDTSDHGALVVHGHTPVDAPLHAGNHVNLDTGAGYGKPLTTAVFEGTTVHVLTAKGRQHLTP</sequence>
<dbReference type="InterPro" id="IPR029052">
    <property type="entry name" value="Metallo-depent_PP-like"/>
</dbReference>
<dbReference type="InterPro" id="IPR006186">
    <property type="entry name" value="Ser/Thr-sp_prot-phosphatase"/>
</dbReference>
<keyword evidence="2" id="KW-0378">Hydrolase</keyword>
<evidence type="ECO:0000259" key="1">
    <source>
        <dbReference type="Pfam" id="PF00149"/>
    </source>
</evidence>
<organism evidence="2 3">
    <name type="scientific">Planktotalea frisia</name>
    <dbReference type="NCBI Taxonomy" id="696762"/>
    <lineage>
        <taxon>Bacteria</taxon>
        <taxon>Pseudomonadati</taxon>
        <taxon>Pseudomonadota</taxon>
        <taxon>Alphaproteobacteria</taxon>
        <taxon>Rhodobacterales</taxon>
        <taxon>Paracoccaceae</taxon>
        <taxon>Planktotalea</taxon>
    </lineage>
</organism>
<dbReference type="PANTHER" id="PTHR42850">
    <property type="entry name" value="METALLOPHOSPHOESTERASE"/>
    <property type="match status" value="1"/>
</dbReference>
<reference evidence="2 3" key="1">
    <citation type="submission" date="2016-10" db="EMBL/GenBank/DDBJ databases">
        <title>Genome sequence of Planktotalea frisia SH6-1.</title>
        <authorList>
            <person name="Poehlein A."/>
            <person name="Bakenhus I."/>
            <person name="Voget S."/>
            <person name="Brinkhoff T."/>
            <person name="Simon M."/>
        </authorList>
    </citation>
    <scope>NUCLEOTIDE SEQUENCE [LARGE SCALE GENOMIC DNA]</scope>
    <source>
        <strain evidence="2 3">SH6-1</strain>
    </source>
</reference>
<dbReference type="InterPro" id="IPR050126">
    <property type="entry name" value="Ap4A_hydrolase"/>
</dbReference>